<feature type="transmembrane region" description="Helical" evidence="12">
    <location>
        <begin position="208"/>
        <end position="230"/>
    </location>
</feature>
<evidence type="ECO:0000256" key="10">
    <source>
        <dbReference type="ARBA" id="ARBA00023136"/>
    </source>
</evidence>
<comment type="subcellular location">
    <subcellularLocation>
        <location evidence="12 13">Cell membrane</location>
        <topology evidence="12 13">Multi-pass membrane protein</topology>
    </subcellularLocation>
    <subcellularLocation>
        <location evidence="1">Membrane</location>
        <topology evidence="1">Multi-pass membrane protein</topology>
    </subcellularLocation>
</comment>
<evidence type="ECO:0000256" key="11">
    <source>
        <dbReference type="ARBA" id="ARBA00023310"/>
    </source>
</evidence>
<dbReference type="Pfam" id="PF00119">
    <property type="entry name" value="ATP-synt_A"/>
    <property type="match status" value="1"/>
</dbReference>
<dbReference type="NCBIfam" id="TIGR01131">
    <property type="entry name" value="ATP_synt_6_or_A"/>
    <property type="match status" value="1"/>
</dbReference>
<dbReference type="PATRIC" id="fig|456.5.peg.2427"/>
<evidence type="ECO:0000256" key="8">
    <source>
        <dbReference type="ARBA" id="ARBA00022989"/>
    </source>
</evidence>
<reference evidence="14 15" key="1">
    <citation type="submission" date="2015-11" db="EMBL/GenBank/DDBJ databases">
        <title>Genomic analysis of 38 Legionella species identifies large and diverse effector repertoires.</title>
        <authorList>
            <person name="Burstein D."/>
            <person name="Amaro F."/>
            <person name="Zusman T."/>
            <person name="Lifshitz Z."/>
            <person name="Cohen O."/>
            <person name="Gilbert J.A."/>
            <person name="Pupko T."/>
            <person name="Shuman H.A."/>
            <person name="Segal G."/>
        </authorList>
    </citation>
    <scope>NUCLEOTIDE SEQUENCE [LARGE SCALE GENOMIC DNA]</scope>
    <source>
        <strain evidence="14 15">BL-540</strain>
    </source>
</reference>
<feature type="transmembrane region" description="Helical" evidence="12">
    <location>
        <begin position="140"/>
        <end position="159"/>
    </location>
</feature>
<dbReference type="InterPro" id="IPR023011">
    <property type="entry name" value="ATP_synth_F0_asu_AS"/>
</dbReference>
<evidence type="ECO:0000256" key="1">
    <source>
        <dbReference type="ARBA" id="ARBA00004141"/>
    </source>
</evidence>
<dbReference type="PRINTS" id="PR00123">
    <property type="entry name" value="ATPASEA"/>
</dbReference>
<proteinExistence type="inferred from homology"/>
<organism evidence="14 15">
    <name type="scientific">Legionella jordanis</name>
    <dbReference type="NCBI Taxonomy" id="456"/>
    <lineage>
        <taxon>Bacteria</taxon>
        <taxon>Pseudomonadati</taxon>
        <taxon>Pseudomonadota</taxon>
        <taxon>Gammaproteobacteria</taxon>
        <taxon>Legionellales</taxon>
        <taxon>Legionellaceae</taxon>
        <taxon>Legionella</taxon>
    </lineage>
</organism>
<keyword evidence="10 12" id="KW-0472">Membrane</keyword>
<keyword evidence="4 12" id="KW-1003">Cell membrane</keyword>
<keyword evidence="5 12" id="KW-0138">CF(0)</keyword>
<dbReference type="HAMAP" id="MF_01393">
    <property type="entry name" value="ATP_synth_a_bact"/>
    <property type="match status" value="1"/>
</dbReference>
<keyword evidence="15" id="KW-1185">Reference proteome</keyword>
<dbReference type="CDD" id="cd00310">
    <property type="entry name" value="ATP-synt_Fo_a_6"/>
    <property type="match status" value="1"/>
</dbReference>
<accession>A0A0W0VCW4</accession>
<dbReference type="Proteomes" id="UP000055035">
    <property type="component" value="Unassembled WGS sequence"/>
</dbReference>
<evidence type="ECO:0000256" key="3">
    <source>
        <dbReference type="ARBA" id="ARBA00022448"/>
    </source>
</evidence>
<keyword evidence="3 12" id="KW-0813">Transport</keyword>
<evidence type="ECO:0000313" key="14">
    <source>
        <dbReference type="EMBL" id="KTD17946.1"/>
    </source>
</evidence>
<evidence type="ECO:0000256" key="5">
    <source>
        <dbReference type="ARBA" id="ARBA00022547"/>
    </source>
</evidence>
<dbReference type="Gene3D" id="1.20.120.220">
    <property type="entry name" value="ATP synthase, F0 complex, subunit A"/>
    <property type="match status" value="1"/>
</dbReference>
<dbReference type="PANTHER" id="PTHR42823">
    <property type="entry name" value="ATP SYNTHASE SUBUNIT A, CHLOROPLASTIC"/>
    <property type="match status" value="1"/>
</dbReference>
<comment type="function">
    <text evidence="12 13">Key component of the proton channel; it plays a direct role in the translocation of protons across the membrane.</text>
</comment>
<dbReference type="STRING" id="456.Ljor_2252"/>
<keyword evidence="11 12" id="KW-0066">ATP synthesis</keyword>
<feature type="transmembrane region" description="Helical" evidence="12">
    <location>
        <begin position="40"/>
        <end position="58"/>
    </location>
</feature>
<evidence type="ECO:0000256" key="4">
    <source>
        <dbReference type="ARBA" id="ARBA00022475"/>
    </source>
</evidence>
<keyword evidence="6 12" id="KW-0812">Transmembrane</keyword>
<dbReference type="EMBL" id="LNYJ01000011">
    <property type="protein sequence ID" value="KTD17946.1"/>
    <property type="molecule type" value="Genomic_DNA"/>
</dbReference>
<sequence length="277" mass="30777">MTEMVSSTEYIKHHLTYLSYNLKTMSFGSGGFWTINLDTVFFSVVLGILILGFLYFGARRVTTGIPGKLQNFAEIMLEFADNQVKDCFHGKNKLIGPLALTIFVWVFLMNFMDIVPVDVLPLAASSVGVHYLKVVPTNDLNLTFGLSLSVFMLILFYSIKIKGVKGFVKELTLQPFNHPGFIPFNLLLELVGLLAKPISLALRLFGNLYAGELIFILIALLTLNATFTSVAGTATLGIAQFLLALAWSIFHILVITLQAFIFMVLTIVYLSLAHEEH</sequence>
<gene>
    <name evidence="12 14" type="primary">atpB</name>
    <name evidence="14" type="ORF">Ljor_2252</name>
</gene>
<dbReference type="SUPFAM" id="SSF81336">
    <property type="entry name" value="F1F0 ATP synthase subunit A"/>
    <property type="match status" value="1"/>
</dbReference>
<name>A0A0W0VCW4_9GAMM</name>
<evidence type="ECO:0000256" key="6">
    <source>
        <dbReference type="ARBA" id="ARBA00022692"/>
    </source>
</evidence>
<dbReference type="GO" id="GO:0045259">
    <property type="term" value="C:proton-transporting ATP synthase complex"/>
    <property type="evidence" value="ECO:0007669"/>
    <property type="project" value="UniProtKB-KW"/>
</dbReference>
<dbReference type="GO" id="GO:0005886">
    <property type="term" value="C:plasma membrane"/>
    <property type="evidence" value="ECO:0007669"/>
    <property type="project" value="UniProtKB-SubCell"/>
</dbReference>
<dbReference type="InterPro" id="IPR045082">
    <property type="entry name" value="ATP_syn_F0_a_bact/chloroplast"/>
</dbReference>
<comment type="caution">
    <text evidence="14">The sequence shown here is derived from an EMBL/GenBank/DDBJ whole genome shotgun (WGS) entry which is preliminary data.</text>
</comment>
<evidence type="ECO:0000256" key="7">
    <source>
        <dbReference type="ARBA" id="ARBA00022781"/>
    </source>
</evidence>
<evidence type="ECO:0000256" key="9">
    <source>
        <dbReference type="ARBA" id="ARBA00023065"/>
    </source>
</evidence>
<evidence type="ECO:0000256" key="13">
    <source>
        <dbReference type="RuleBase" id="RU000483"/>
    </source>
</evidence>
<feature type="transmembrane region" description="Helical" evidence="12">
    <location>
        <begin position="242"/>
        <end position="272"/>
    </location>
</feature>
<keyword evidence="7 12" id="KW-0375">Hydrogen ion transport</keyword>
<dbReference type="PANTHER" id="PTHR42823:SF3">
    <property type="entry name" value="ATP SYNTHASE SUBUNIT A, CHLOROPLASTIC"/>
    <property type="match status" value="1"/>
</dbReference>
<evidence type="ECO:0000313" key="15">
    <source>
        <dbReference type="Proteomes" id="UP000055035"/>
    </source>
</evidence>
<keyword evidence="8 12" id="KW-1133">Transmembrane helix</keyword>
<evidence type="ECO:0000256" key="12">
    <source>
        <dbReference type="HAMAP-Rule" id="MF_01393"/>
    </source>
</evidence>
<dbReference type="FunFam" id="1.20.120.220:FF:000002">
    <property type="entry name" value="ATP synthase subunit a"/>
    <property type="match status" value="1"/>
</dbReference>
<dbReference type="GO" id="GO:0042777">
    <property type="term" value="P:proton motive force-driven plasma membrane ATP synthesis"/>
    <property type="evidence" value="ECO:0007669"/>
    <property type="project" value="TreeGrafter"/>
</dbReference>
<dbReference type="GO" id="GO:0046933">
    <property type="term" value="F:proton-transporting ATP synthase activity, rotational mechanism"/>
    <property type="evidence" value="ECO:0007669"/>
    <property type="project" value="UniProtKB-UniRule"/>
</dbReference>
<keyword evidence="9 12" id="KW-0406">Ion transport</keyword>
<evidence type="ECO:0000256" key="2">
    <source>
        <dbReference type="ARBA" id="ARBA00006810"/>
    </source>
</evidence>
<feature type="transmembrane region" description="Helical" evidence="12">
    <location>
        <begin position="94"/>
        <end position="112"/>
    </location>
</feature>
<dbReference type="PROSITE" id="PS00449">
    <property type="entry name" value="ATPASE_A"/>
    <property type="match status" value="1"/>
</dbReference>
<protein>
    <recommendedName>
        <fullName evidence="12 13">ATP synthase subunit a</fullName>
    </recommendedName>
    <alternativeName>
        <fullName evidence="12">ATP synthase F0 sector subunit a</fullName>
    </alternativeName>
    <alternativeName>
        <fullName evidence="12">F-ATPase subunit 6</fullName>
    </alternativeName>
</protein>
<dbReference type="AlphaFoldDB" id="A0A0W0VCW4"/>
<dbReference type="InterPro" id="IPR035908">
    <property type="entry name" value="F0_ATP_A_sf"/>
</dbReference>
<keyword evidence="14" id="KW-0378">Hydrolase</keyword>
<dbReference type="InterPro" id="IPR000568">
    <property type="entry name" value="ATP_synth_F0_asu"/>
</dbReference>
<comment type="similarity">
    <text evidence="2 12 13">Belongs to the ATPase A chain family.</text>
</comment>
<dbReference type="GO" id="GO:0016787">
    <property type="term" value="F:hydrolase activity"/>
    <property type="evidence" value="ECO:0007669"/>
    <property type="project" value="UniProtKB-KW"/>
</dbReference>
<dbReference type="NCBIfam" id="NF004477">
    <property type="entry name" value="PRK05815.1-1"/>
    <property type="match status" value="1"/>
</dbReference>